<evidence type="ECO:0000313" key="2">
    <source>
        <dbReference type="EMBL" id="WVY94177.1"/>
    </source>
</evidence>
<reference evidence="2 3" key="1">
    <citation type="journal article" date="2023" name="Life. Sci Alliance">
        <title>Evolutionary insights into 3D genome organization and epigenetic landscape of Vigna mungo.</title>
        <authorList>
            <person name="Junaid A."/>
            <person name="Singh B."/>
            <person name="Bhatia S."/>
        </authorList>
    </citation>
    <scope>NUCLEOTIDE SEQUENCE [LARGE SCALE GENOMIC DNA]</scope>
    <source>
        <strain evidence="2">Urdbean</strain>
    </source>
</reference>
<feature type="region of interest" description="Disordered" evidence="1">
    <location>
        <begin position="285"/>
        <end position="315"/>
    </location>
</feature>
<evidence type="ECO:0008006" key="4">
    <source>
        <dbReference type="Google" id="ProtNLM"/>
    </source>
</evidence>
<evidence type="ECO:0000256" key="1">
    <source>
        <dbReference type="SAM" id="MobiDB-lite"/>
    </source>
</evidence>
<sequence>MSSCKSSPTPVDTKPKMNVATSPPFEDPSLYQSLVGALQYLTFTRPDITYVVQHVCLFMHDPREANMHALKHILRCIKGIIDLGLHLCPSSTSTLISYIDADWGGCPDTRCSTSGYCVFLRDNLISWSAKEYATLSLSSVVAKYRGVANVVSESLLHVPSRYQIADIFTKGLLLVLFEDFRDSLSIFRLPASRVGWQLHSITNKATSGRTSSLGKPKISSNTSIKLLAHKILVEKLDEPTRRRVAFLYHSEEERLSSWKVPSAKEVVERGIGNCMDEVVMSINNSQHRYEKTDDDSTSVDDEIREVSEDDEIEEI</sequence>
<dbReference type="PANTHER" id="PTHR11439:SF524">
    <property type="entry name" value="RNA-DIRECTED DNA POLYMERASE, PROTEIN KINASE RLK-PELLE-DLSV FAMILY"/>
    <property type="match status" value="1"/>
</dbReference>
<proteinExistence type="predicted"/>
<evidence type="ECO:0000313" key="3">
    <source>
        <dbReference type="Proteomes" id="UP001374535"/>
    </source>
</evidence>
<accession>A0AAQ3MN51</accession>
<organism evidence="2 3">
    <name type="scientific">Vigna mungo</name>
    <name type="common">Black gram</name>
    <name type="synonym">Phaseolus mungo</name>
    <dbReference type="NCBI Taxonomy" id="3915"/>
    <lineage>
        <taxon>Eukaryota</taxon>
        <taxon>Viridiplantae</taxon>
        <taxon>Streptophyta</taxon>
        <taxon>Embryophyta</taxon>
        <taxon>Tracheophyta</taxon>
        <taxon>Spermatophyta</taxon>
        <taxon>Magnoliopsida</taxon>
        <taxon>eudicotyledons</taxon>
        <taxon>Gunneridae</taxon>
        <taxon>Pentapetalae</taxon>
        <taxon>rosids</taxon>
        <taxon>fabids</taxon>
        <taxon>Fabales</taxon>
        <taxon>Fabaceae</taxon>
        <taxon>Papilionoideae</taxon>
        <taxon>50 kb inversion clade</taxon>
        <taxon>NPAAA clade</taxon>
        <taxon>indigoferoid/millettioid clade</taxon>
        <taxon>Phaseoleae</taxon>
        <taxon>Vigna</taxon>
    </lineage>
</organism>
<dbReference type="AlphaFoldDB" id="A0AAQ3MN51"/>
<keyword evidence="3" id="KW-1185">Reference proteome</keyword>
<gene>
    <name evidence="2" type="ORF">V8G54_033265</name>
</gene>
<dbReference type="EMBL" id="CP144691">
    <property type="protein sequence ID" value="WVY94177.1"/>
    <property type="molecule type" value="Genomic_DNA"/>
</dbReference>
<protein>
    <recommendedName>
        <fullName evidence="4">Mitochondrial protein</fullName>
    </recommendedName>
</protein>
<feature type="compositionally biased region" description="Acidic residues" evidence="1">
    <location>
        <begin position="292"/>
        <end position="315"/>
    </location>
</feature>
<name>A0AAQ3MN51_VIGMU</name>
<dbReference type="PANTHER" id="PTHR11439">
    <property type="entry name" value="GAG-POL-RELATED RETROTRANSPOSON"/>
    <property type="match status" value="1"/>
</dbReference>
<dbReference type="CDD" id="cd09272">
    <property type="entry name" value="RNase_HI_RT_Ty1"/>
    <property type="match status" value="1"/>
</dbReference>
<dbReference type="Proteomes" id="UP001374535">
    <property type="component" value="Chromosome 10"/>
</dbReference>